<evidence type="ECO:0000256" key="1">
    <source>
        <dbReference type="ARBA" id="ARBA00004370"/>
    </source>
</evidence>
<dbReference type="HAMAP" id="MF_00911">
    <property type="entry name" value="FtsQ_subfam"/>
    <property type="match status" value="1"/>
</dbReference>
<keyword evidence="3 8" id="KW-0132">Cell division</keyword>
<evidence type="ECO:0000256" key="3">
    <source>
        <dbReference type="ARBA" id="ARBA00022618"/>
    </source>
</evidence>
<evidence type="ECO:0000256" key="4">
    <source>
        <dbReference type="ARBA" id="ARBA00022692"/>
    </source>
</evidence>
<dbReference type="Pfam" id="PF08478">
    <property type="entry name" value="POTRA_1"/>
    <property type="match status" value="1"/>
</dbReference>
<dbReference type="Pfam" id="PF03799">
    <property type="entry name" value="FtsQ_DivIB_C"/>
    <property type="match status" value="1"/>
</dbReference>
<feature type="domain" description="POTRA" evidence="10">
    <location>
        <begin position="84"/>
        <end position="153"/>
    </location>
</feature>
<dbReference type="PANTHER" id="PTHR37820:SF1">
    <property type="entry name" value="CELL DIVISION PROTEIN FTSQ"/>
    <property type="match status" value="1"/>
</dbReference>
<evidence type="ECO:0000256" key="6">
    <source>
        <dbReference type="ARBA" id="ARBA00023136"/>
    </source>
</evidence>
<keyword evidence="6 8" id="KW-0472">Membrane</keyword>
<organism evidence="11 12">
    <name type="scientific">Actinacidiphila acididurans</name>
    <dbReference type="NCBI Taxonomy" id="2784346"/>
    <lineage>
        <taxon>Bacteria</taxon>
        <taxon>Bacillati</taxon>
        <taxon>Actinomycetota</taxon>
        <taxon>Actinomycetes</taxon>
        <taxon>Kitasatosporales</taxon>
        <taxon>Streptomycetaceae</taxon>
        <taxon>Actinacidiphila</taxon>
    </lineage>
</organism>
<name>A0ABS2TQD7_9ACTN</name>
<keyword evidence="12" id="KW-1185">Reference proteome</keyword>
<dbReference type="RefSeq" id="WP_205357374.1">
    <property type="nucleotide sequence ID" value="NZ_JADKYB010000006.1"/>
</dbReference>
<dbReference type="InterPro" id="IPR050487">
    <property type="entry name" value="FtsQ_DivIB"/>
</dbReference>
<protein>
    <recommendedName>
        <fullName evidence="8">Cell division protein FtsQ</fullName>
    </recommendedName>
</protein>
<comment type="subcellular location">
    <subcellularLocation>
        <location evidence="8">Cell membrane</location>
        <topology evidence="8">Single-pass type II membrane protein</topology>
    </subcellularLocation>
    <subcellularLocation>
        <location evidence="1">Membrane</location>
    </subcellularLocation>
    <text evidence="8">Localizes to the division septum.</text>
</comment>
<evidence type="ECO:0000256" key="5">
    <source>
        <dbReference type="ARBA" id="ARBA00022989"/>
    </source>
</evidence>
<accession>A0ABS2TQD7</accession>
<evidence type="ECO:0000256" key="2">
    <source>
        <dbReference type="ARBA" id="ARBA00022475"/>
    </source>
</evidence>
<evidence type="ECO:0000313" key="11">
    <source>
        <dbReference type="EMBL" id="MBM9505519.1"/>
    </source>
</evidence>
<keyword evidence="4 8" id="KW-0812">Transmembrane</keyword>
<dbReference type="InterPro" id="IPR013685">
    <property type="entry name" value="POTRA_FtsQ_type"/>
</dbReference>
<feature type="compositionally biased region" description="Gly residues" evidence="9">
    <location>
        <begin position="34"/>
        <end position="45"/>
    </location>
</feature>
<dbReference type="PANTHER" id="PTHR37820">
    <property type="entry name" value="CELL DIVISION PROTEIN DIVIB"/>
    <property type="match status" value="1"/>
</dbReference>
<evidence type="ECO:0000256" key="8">
    <source>
        <dbReference type="HAMAP-Rule" id="MF_00911"/>
    </source>
</evidence>
<dbReference type="InterPro" id="IPR005548">
    <property type="entry name" value="Cell_div_FtsQ/DivIB_C"/>
</dbReference>
<proteinExistence type="inferred from homology"/>
<keyword evidence="5 8" id="KW-1133">Transmembrane helix</keyword>
<dbReference type="Gene3D" id="3.10.20.310">
    <property type="entry name" value="membrane protein fhac"/>
    <property type="match status" value="1"/>
</dbReference>
<dbReference type="Proteomes" id="UP000749040">
    <property type="component" value="Unassembled WGS sequence"/>
</dbReference>
<dbReference type="InterPro" id="IPR026579">
    <property type="entry name" value="FtsQ"/>
</dbReference>
<dbReference type="PROSITE" id="PS51779">
    <property type="entry name" value="POTRA"/>
    <property type="match status" value="1"/>
</dbReference>
<evidence type="ECO:0000313" key="12">
    <source>
        <dbReference type="Proteomes" id="UP000749040"/>
    </source>
</evidence>
<feature type="transmembrane region" description="Helical" evidence="8">
    <location>
        <begin position="59"/>
        <end position="79"/>
    </location>
</feature>
<feature type="compositionally biased region" description="Low complexity" evidence="9">
    <location>
        <begin position="10"/>
        <end position="26"/>
    </location>
</feature>
<sequence>MTGPRVKPQAAGPARVPGGAPGAGSRPAPPGTVRGSGAGSAAGGREGGRFRFAPPGRRTVLIALVLATVLLGGGTWVVYGSPLLRANRVTVHGTRDLTADQVVRAARVPLGGALVSVDTGAVRRRLLAALPRIDHVSVRRSWPHTVDVTVTERVAAAAIRTSGGWTEVDRNGVRFATVPRVPAGVPLLRLTPTAASLRQFGTTGLLHAAIEVAAALPESVRARATGIQVGSYDGITVELSGGRRVMWGSPEQGPAKAAVLAALLKAQPGAVRYDVSAPTAPAAAGS</sequence>
<evidence type="ECO:0000259" key="10">
    <source>
        <dbReference type="PROSITE" id="PS51779"/>
    </source>
</evidence>
<dbReference type="InterPro" id="IPR034746">
    <property type="entry name" value="POTRA"/>
</dbReference>
<evidence type="ECO:0000256" key="7">
    <source>
        <dbReference type="ARBA" id="ARBA00023306"/>
    </source>
</evidence>
<evidence type="ECO:0000256" key="9">
    <source>
        <dbReference type="SAM" id="MobiDB-lite"/>
    </source>
</evidence>
<keyword evidence="2 8" id="KW-1003">Cell membrane</keyword>
<feature type="region of interest" description="Disordered" evidence="9">
    <location>
        <begin position="1"/>
        <end position="50"/>
    </location>
</feature>
<gene>
    <name evidence="8" type="primary">ftsQ</name>
    <name evidence="11" type="ORF">ITX44_13355</name>
</gene>
<reference evidence="11 12" key="1">
    <citation type="submission" date="2021-01" db="EMBL/GenBank/DDBJ databases">
        <title>Streptomyces acididurans sp. nov., isolated from a peat swamp forest soil.</title>
        <authorList>
            <person name="Chantavorakit T."/>
            <person name="Duangmal K."/>
        </authorList>
    </citation>
    <scope>NUCLEOTIDE SEQUENCE [LARGE SCALE GENOMIC DNA]</scope>
    <source>
        <strain evidence="11 12">KK5PA1</strain>
    </source>
</reference>
<dbReference type="EMBL" id="JADKYB010000006">
    <property type="protein sequence ID" value="MBM9505519.1"/>
    <property type="molecule type" value="Genomic_DNA"/>
</dbReference>
<comment type="function">
    <text evidence="8">Essential cell division protein.</text>
</comment>
<comment type="similarity">
    <text evidence="8">Belongs to the FtsQ/DivIB family. FtsQ subfamily.</text>
</comment>
<keyword evidence="7 8" id="KW-0131">Cell cycle</keyword>
<comment type="caution">
    <text evidence="11">The sequence shown here is derived from an EMBL/GenBank/DDBJ whole genome shotgun (WGS) entry which is preliminary data.</text>
</comment>